<dbReference type="Proteomes" id="UP000626210">
    <property type="component" value="Unassembled WGS sequence"/>
</dbReference>
<name>A0ABQ3FVI1_9BURK</name>
<reference evidence="2" key="1">
    <citation type="journal article" date="2019" name="Int. J. Syst. Evol. Microbiol.">
        <title>The Global Catalogue of Microorganisms (GCM) 10K type strain sequencing project: providing services to taxonomists for standard genome sequencing and annotation.</title>
        <authorList>
            <consortium name="The Broad Institute Genomics Platform"/>
            <consortium name="The Broad Institute Genome Sequencing Center for Infectious Disease"/>
            <person name="Wu L."/>
            <person name="Ma J."/>
        </authorList>
    </citation>
    <scope>NUCLEOTIDE SEQUENCE [LARGE SCALE GENOMIC DNA]</scope>
    <source>
        <strain evidence="2">KCTC 23314</strain>
    </source>
</reference>
<comment type="caution">
    <text evidence="1">The sequence shown here is derived from an EMBL/GenBank/DDBJ whole genome shotgun (WGS) entry which is preliminary data.</text>
</comment>
<keyword evidence="2" id="KW-1185">Reference proteome</keyword>
<sequence length="123" mass="13011">MCNAATARAMNTRVPEGPAHVVTGVELDARGEVRRVRWYLADGSEVGLAAGAAPRPLSGESVVDTLEVVDKLLEAEPVVPLFPGRGAGATPQLVKVHVQADGTERIEVDPSLPGRTLRDLPRL</sequence>
<accession>A0ABQ3FVI1</accession>
<gene>
    <name evidence="1" type="ORF">GCM10007320_02040</name>
</gene>
<organism evidence="1 2">
    <name type="scientific">Pseudorhodoferax aquiterrae</name>
    <dbReference type="NCBI Taxonomy" id="747304"/>
    <lineage>
        <taxon>Bacteria</taxon>
        <taxon>Pseudomonadati</taxon>
        <taxon>Pseudomonadota</taxon>
        <taxon>Betaproteobacteria</taxon>
        <taxon>Burkholderiales</taxon>
        <taxon>Comamonadaceae</taxon>
    </lineage>
</organism>
<dbReference type="EMBL" id="BMYK01000001">
    <property type="protein sequence ID" value="GHC69066.1"/>
    <property type="molecule type" value="Genomic_DNA"/>
</dbReference>
<proteinExistence type="predicted"/>
<evidence type="ECO:0000313" key="1">
    <source>
        <dbReference type="EMBL" id="GHC69066.1"/>
    </source>
</evidence>
<evidence type="ECO:0000313" key="2">
    <source>
        <dbReference type="Proteomes" id="UP000626210"/>
    </source>
</evidence>
<protein>
    <submittedName>
        <fullName evidence="1">Uncharacterized protein</fullName>
    </submittedName>
</protein>